<dbReference type="EMBL" id="JAEPRB010000092">
    <property type="protein sequence ID" value="KAG2222073.1"/>
    <property type="molecule type" value="Genomic_DNA"/>
</dbReference>
<dbReference type="Proteomes" id="UP000646827">
    <property type="component" value="Unassembled WGS sequence"/>
</dbReference>
<keyword evidence="1" id="KW-0238">DNA-binding</keyword>
<comment type="caution">
    <text evidence="3">The sequence shown here is derived from an EMBL/GenBank/DDBJ whole genome shotgun (WGS) entry which is preliminary data.</text>
</comment>
<dbReference type="OrthoDB" id="2433378at2759"/>
<organism evidence="3 4">
    <name type="scientific">Circinella minor</name>
    <dbReference type="NCBI Taxonomy" id="1195481"/>
    <lineage>
        <taxon>Eukaryota</taxon>
        <taxon>Fungi</taxon>
        <taxon>Fungi incertae sedis</taxon>
        <taxon>Mucoromycota</taxon>
        <taxon>Mucoromycotina</taxon>
        <taxon>Mucoromycetes</taxon>
        <taxon>Mucorales</taxon>
        <taxon>Lichtheimiaceae</taxon>
        <taxon>Circinella</taxon>
    </lineage>
</organism>
<dbReference type="PANTHER" id="PTHR19303:SF73">
    <property type="entry name" value="PROTEIN PDC2"/>
    <property type="match status" value="1"/>
</dbReference>
<dbReference type="InterPro" id="IPR050863">
    <property type="entry name" value="CenT-Element_Derived"/>
</dbReference>
<sequence>MPPVWIRVSTPYNFVVLTETKFGFKFPYVSKESALTNRQKLAICLRKQREKITQSGLARWAKDEFKLDKLPGQQTIKPALLELKLLLPQYVTDMANESQPISMASIIHQVKIQCRRRQLEVPEDFQFSNGWLTKFMRRYGFKSRRIHGESGEVEVNADNIQDKFNAVKAKISEFPPERIYNIDETGFFYKQVEESLRIKLAEKRHCYVLAIC</sequence>
<dbReference type="Pfam" id="PF03221">
    <property type="entry name" value="HTH_Tnp_Tc5"/>
    <property type="match status" value="1"/>
</dbReference>
<evidence type="ECO:0000313" key="3">
    <source>
        <dbReference type="EMBL" id="KAG2222073.1"/>
    </source>
</evidence>
<dbReference type="InterPro" id="IPR006600">
    <property type="entry name" value="HTH_CenpB_DNA-bd_dom"/>
</dbReference>
<evidence type="ECO:0000313" key="4">
    <source>
        <dbReference type="Proteomes" id="UP000646827"/>
    </source>
</evidence>
<evidence type="ECO:0000259" key="2">
    <source>
        <dbReference type="PROSITE" id="PS51253"/>
    </source>
</evidence>
<dbReference type="PROSITE" id="PS51253">
    <property type="entry name" value="HTH_CENPB"/>
    <property type="match status" value="1"/>
</dbReference>
<reference evidence="3 4" key="1">
    <citation type="submission" date="2020-12" db="EMBL/GenBank/DDBJ databases">
        <title>Metabolic potential, ecology and presence of endohyphal bacteria is reflected in genomic diversity of Mucoromycotina.</title>
        <authorList>
            <person name="Muszewska A."/>
            <person name="Okrasinska A."/>
            <person name="Steczkiewicz K."/>
            <person name="Drgas O."/>
            <person name="Orlowska M."/>
            <person name="Perlinska-Lenart U."/>
            <person name="Aleksandrzak-Piekarczyk T."/>
            <person name="Szatraj K."/>
            <person name="Zielenkiewicz U."/>
            <person name="Pilsyk S."/>
            <person name="Malc E."/>
            <person name="Mieczkowski P."/>
            <person name="Kruszewska J.S."/>
            <person name="Biernat P."/>
            <person name="Pawlowska J."/>
        </authorList>
    </citation>
    <scope>NUCLEOTIDE SEQUENCE [LARGE SCALE GENOMIC DNA]</scope>
    <source>
        <strain evidence="3 4">CBS 142.35</strain>
    </source>
</reference>
<dbReference type="GO" id="GO:0005634">
    <property type="term" value="C:nucleus"/>
    <property type="evidence" value="ECO:0007669"/>
    <property type="project" value="TreeGrafter"/>
</dbReference>
<dbReference type="AlphaFoldDB" id="A0A8H7S5X6"/>
<dbReference type="InterPro" id="IPR009057">
    <property type="entry name" value="Homeodomain-like_sf"/>
</dbReference>
<dbReference type="PANTHER" id="PTHR19303">
    <property type="entry name" value="TRANSPOSON"/>
    <property type="match status" value="1"/>
</dbReference>
<keyword evidence="4" id="KW-1185">Reference proteome</keyword>
<accession>A0A8H7S5X6</accession>
<feature type="domain" description="HTH CENPB-type" evidence="2">
    <location>
        <begin position="71"/>
        <end position="145"/>
    </location>
</feature>
<name>A0A8H7S5X6_9FUNG</name>
<dbReference type="SUPFAM" id="SSF46689">
    <property type="entry name" value="Homeodomain-like"/>
    <property type="match status" value="1"/>
</dbReference>
<gene>
    <name evidence="3" type="ORF">INT45_007959</name>
</gene>
<proteinExistence type="predicted"/>
<evidence type="ECO:0000256" key="1">
    <source>
        <dbReference type="ARBA" id="ARBA00023125"/>
    </source>
</evidence>
<dbReference type="GO" id="GO:0003677">
    <property type="term" value="F:DNA binding"/>
    <property type="evidence" value="ECO:0007669"/>
    <property type="project" value="UniProtKB-KW"/>
</dbReference>
<protein>
    <recommendedName>
        <fullName evidence="2">HTH CENPB-type domain-containing protein</fullName>
    </recommendedName>
</protein>
<dbReference type="Gene3D" id="1.10.10.60">
    <property type="entry name" value="Homeodomain-like"/>
    <property type="match status" value="1"/>
</dbReference>